<evidence type="ECO:0000313" key="3">
    <source>
        <dbReference type="Proteomes" id="UP000015102"/>
    </source>
</evidence>
<dbReference type="EnsemblMetazoa" id="MESCA003764-RA">
    <property type="protein sequence ID" value="MESCA003764-PA"/>
    <property type="gene ID" value="MESCA003764"/>
</dbReference>
<accession>T1GJV9</accession>
<protein>
    <submittedName>
        <fullName evidence="2">Uncharacterized protein</fullName>
    </submittedName>
</protein>
<evidence type="ECO:0000313" key="2">
    <source>
        <dbReference type="EnsemblMetazoa" id="MESCA003764-PA"/>
    </source>
</evidence>
<feature type="region of interest" description="Disordered" evidence="1">
    <location>
        <begin position="1"/>
        <end position="30"/>
    </location>
</feature>
<name>T1GJV9_MEGSC</name>
<dbReference type="EMBL" id="CAQQ02077247">
    <property type="status" value="NOT_ANNOTATED_CDS"/>
    <property type="molecule type" value="Genomic_DNA"/>
</dbReference>
<keyword evidence="3" id="KW-1185">Reference proteome</keyword>
<dbReference type="EMBL" id="CAQQ02077246">
    <property type="status" value="NOT_ANNOTATED_CDS"/>
    <property type="molecule type" value="Genomic_DNA"/>
</dbReference>
<dbReference type="AlphaFoldDB" id="T1GJV9"/>
<dbReference type="Proteomes" id="UP000015102">
    <property type="component" value="Unassembled WGS sequence"/>
</dbReference>
<proteinExistence type="predicted"/>
<reference evidence="3" key="1">
    <citation type="submission" date="2013-02" db="EMBL/GenBank/DDBJ databases">
        <authorList>
            <person name="Hughes D."/>
        </authorList>
    </citation>
    <scope>NUCLEOTIDE SEQUENCE</scope>
    <source>
        <strain>Durham</strain>
        <strain evidence="3">NC isolate 2 -- Noor lab</strain>
    </source>
</reference>
<sequence>RRTLCGPISEGYEPRTIPSDYKEDHDNRRNQQVYSASPVKTVDKPNDSGMPASSLDYTMQFKTFGHPESENLNATAYPILSNAGFGHIKSKSSWHKQRYYEDDRKNFLLPCRIESTSDKKELYCSTYREIFPIIFHFKRIILSIRHLKSPIGGLTLLPSEFQLSAPGVPEPFLNSSSAISLLSISSFSGTQYILSELTLLSSFNDSLHILTTSDDICILATSSAWNTEQSSSRLITSL</sequence>
<dbReference type="STRING" id="36166.T1GJV9"/>
<evidence type="ECO:0000256" key="1">
    <source>
        <dbReference type="SAM" id="MobiDB-lite"/>
    </source>
</evidence>
<organism evidence="2 3">
    <name type="scientific">Megaselia scalaris</name>
    <name type="common">Humpbacked fly</name>
    <name type="synonym">Phora scalaris</name>
    <dbReference type="NCBI Taxonomy" id="36166"/>
    <lineage>
        <taxon>Eukaryota</taxon>
        <taxon>Metazoa</taxon>
        <taxon>Ecdysozoa</taxon>
        <taxon>Arthropoda</taxon>
        <taxon>Hexapoda</taxon>
        <taxon>Insecta</taxon>
        <taxon>Pterygota</taxon>
        <taxon>Neoptera</taxon>
        <taxon>Endopterygota</taxon>
        <taxon>Diptera</taxon>
        <taxon>Brachycera</taxon>
        <taxon>Muscomorpha</taxon>
        <taxon>Platypezoidea</taxon>
        <taxon>Phoridae</taxon>
        <taxon>Megaseliini</taxon>
        <taxon>Megaselia</taxon>
    </lineage>
</organism>
<feature type="compositionally biased region" description="Basic and acidic residues" evidence="1">
    <location>
        <begin position="20"/>
        <end position="29"/>
    </location>
</feature>
<reference evidence="2" key="2">
    <citation type="submission" date="2015-06" db="UniProtKB">
        <authorList>
            <consortium name="EnsemblMetazoa"/>
        </authorList>
    </citation>
    <scope>IDENTIFICATION</scope>
</reference>
<dbReference type="HOGENOM" id="CLU_1168384_0_0_1"/>